<proteinExistence type="predicted"/>
<name>A0A066WIF7_TILAU</name>
<dbReference type="Proteomes" id="UP000027361">
    <property type="component" value="Unassembled WGS sequence"/>
</dbReference>
<dbReference type="AlphaFoldDB" id="A0A066WIF7"/>
<dbReference type="RefSeq" id="XP_013246370.1">
    <property type="nucleotide sequence ID" value="XM_013390916.1"/>
</dbReference>
<evidence type="ECO:0000313" key="1">
    <source>
        <dbReference type="EMBL" id="KDN53626.1"/>
    </source>
</evidence>
<accession>A0A066WIF7</accession>
<dbReference type="GeneID" id="25267425"/>
<comment type="caution">
    <text evidence="1">The sequence shown here is derived from an EMBL/GenBank/DDBJ whole genome shotgun (WGS) entry which is preliminary data.</text>
</comment>
<keyword evidence="2" id="KW-1185">Reference proteome</keyword>
<reference evidence="1 2" key="1">
    <citation type="submission" date="2014-05" db="EMBL/GenBank/DDBJ databases">
        <title>Draft genome sequence of a rare smut relative, Tilletiaria anomala UBC 951.</title>
        <authorList>
            <consortium name="DOE Joint Genome Institute"/>
            <person name="Toome M."/>
            <person name="Kuo A."/>
            <person name="Henrissat B."/>
            <person name="Lipzen A."/>
            <person name="Tritt A."/>
            <person name="Yoshinaga Y."/>
            <person name="Zane M."/>
            <person name="Barry K."/>
            <person name="Grigoriev I.V."/>
            <person name="Spatafora J.W."/>
            <person name="Aimea M.C."/>
        </authorList>
    </citation>
    <scope>NUCLEOTIDE SEQUENCE [LARGE SCALE GENOMIC DNA]</scope>
    <source>
        <strain evidence="1 2">UBC 951</strain>
    </source>
</reference>
<evidence type="ECO:0000313" key="2">
    <source>
        <dbReference type="Proteomes" id="UP000027361"/>
    </source>
</evidence>
<dbReference type="InParanoid" id="A0A066WIF7"/>
<organism evidence="1 2">
    <name type="scientific">Tilletiaria anomala (strain ATCC 24038 / CBS 436.72 / UBC 951)</name>
    <dbReference type="NCBI Taxonomy" id="1037660"/>
    <lineage>
        <taxon>Eukaryota</taxon>
        <taxon>Fungi</taxon>
        <taxon>Dikarya</taxon>
        <taxon>Basidiomycota</taxon>
        <taxon>Ustilaginomycotina</taxon>
        <taxon>Exobasidiomycetes</taxon>
        <taxon>Georgefischeriales</taxon>
        <taxon>Tilletiariaceae</taxon>
        <taxon>Tilletiaria</taxon>
    </lineage>
</organism>
<gene>
    <name evidence="1" type="ORF">K437DRAFT_3831</name>
</gene>
<sequence length="115" mass="12669">MMYNIAHLPALAWPKQSHASPLSPPLATHRDLVLSSASARRACVVWARVTPAVHSQFRNLSCTQLISVNYRPALKMRACAVCSKLACMSALAQRGKHLDSIALFHLMNTNMMEAL</sequence>
<dbReference type="EMBL" id="JMSN01000001">
    <property type="protein sequence ID" value="KDN53626.1"/>
    <property type="molecule type" value="Genomic_DNA"/>
</dbReference>
<dbReference type="HOGENOM" id="CLU_2110644_0_0_1"/>
<protein>
    <submittedName>
        <fullName evidence="1">Uncharacterized protein</fullName>
    </submittedName>
</protein>